<dbReference type="SUPFAM" id="SSF53850">
    <property type="entry name" value="Periplasmic binding protein-like II"/>
    <property type="match status" value="1"/>
</dbReference>
<dbReference type="GO" id="GO:0043565">
    <property type="term" value="F:sequence-specific DNA binding"/>
    <property type="evidence" value="ECO:0007669"/>
    <property type="project" value="TreeGrafter"/>
</dbReference>
<evidence type="ECO:0000259" key="6">
    <source>
        <dbReference type="PROSITE" id="PS50931"/>
    </source>
</evidence>
<dbReference type="Gene3D" id="3.40.190.290">
    <property type="match status" value="1"/>
</dbReference>
<keyword evidence="2" id="KW-0805">Transcription regulation</keyword>
<dbReference type="InterPro" id="IPR036388">
    <property type="entry name" value="WH-like_DNA-bd_sf"/>
</dbReference>
<feature type="domain" description="HTH lysR-type" evidence="6">
    <location>
        <begin position="5"/>
        <end position="62"/>
    </location>
</feature>
<dbReference type="PANTHER" id="PTHR30537">
    <property type="entry name" value="HTH-TYPE TRANSCRIPTIONAL REGULATOR"/>
    <property type="match status" value="1"/>
</dbReference>
<dbReference type="Proteomes" id="UP000216857">
    <property type="component" value="Unassembled WGS sequence"/>
</dbReference>
<dbReference type="InterPro" id="IPR000847">
    <property type="entry name" value="LysR_HTH_N"/>
</dbReference>
<dbReference type="OrthoDB" id="5525645at2"/>
<evidence type="ECO:0000256" key="1">
    <source>
        <dbReference type="ARBA" id="ARBA00009437"/>
    </source>
</evidence>
<dbReference type="PROSITE" id="PS50931">
    <property type="entry name" value="HTH_LYSR"/>
    <property type="match status" value="1"/>
</dbReference>
<dbReference type="PANTHER" id="PTHR30537:SF1">
    <property type="entry name" value="HTH-TYPE TRANSCRIPTIONAL REGULATOR PGRR"/>
    <property type="match status" value="1"/>
</dbReference>
<keyword evidence="8" id="KW-1185">Reference proteome</keyword>
<dbReference type="FunFam" id="1.10.10.10:FF:000001">
    <property type="entry name" value="LysR family transcriptional regulator"/>
    <property type="match status" value="1"/>
</dbReference>
<evidence type="ECO:0000313" key="8">
    <source>
        <dbReference type="Proteomes" id="UP000216857"/>
    </source>
</evidence>
<accession>A0A261R416</accession>
<evidence type="ECO:0000256" key="5">
    <source>
        <dbReference type="SAM" id="MobiDB-lite"/>
    </source>
</evidence>
<dbReference type="EMBL" id="NEVJ01000003">
    <property type="protein sequence ID" value="OZI19756.1"/>
    <property type="molecule type" value="Genomic_DNA"/>
</dbReference>
<dbReference type="InterPro" id="IPR005119">
    <property type="entry name" value="LysR_subst-bd"/>
</dbReference>
<dbReference type="RefSeq" id="WP_094848383.1">
    <property type="nucleotide sequence ID" value="NZ_NEVJ01000003.1"/>
</dbReference>
<dbReference type="Pfam" id="PF03466">
    <property type="entry name" value="LysR_substrate"/>
    <property type="match status" value="1"/>
</dbReference>
<dbReference type="GO" id="GO:0003700">
    <property type="term" value="F:DNA-binding transcription factor activity"/>
    <property type="evidence" value="ECO:0007669"/>
    <property type="project" value="InterPro"/>
</dbReference>
<feature type="region of interest" description="Disordered" evidence="5">
    <location>
        <begin position="301"/>
        <end position="322"/>
    </location>
</feature>
<proteinExistence type="inferred from homology"/>
<protein>
    <submittedName>
        <fullName evidence="7">LysR family transcriptional regulator</fullName>
    </submittedName>
</protein>
<evidence type="ECO:0000256" key="3">
    <source>
        <dbReference type="ARBA" id="ARBA00023125"/>
    </source>
</evidence>
<dbReference type="SUPFAM" id="SSF46785">
    <property type="entry name" value="Winged helix' DNA-binding domain"/>
    <property type="match status" value="1"/>
</dbReference>
<dbReference type="Gene3D" id="1.10.10.10">
    <property type="entry name" value="Winged helix-like DNA-binding domain superfamily/Winged helix DNA-binding domain"/>
    <property type="match status" value="1"/>
</dbReference>
<name>A0A261R416_9BORD</name>
<dbReference type="InterPro" id="IPR058163">
    <property type="entry name" value="LysR-type_TF_proteobact-type"/>
</dbReference>
<reference evidence="7" key="1">
    <citation type="submission" date="2017-05" db="EMBL/GenBank/DDBJ databases">
        <title>Complete and WGS of Bordetella genogroups.</title>
        <authorList>
            <person name="Spilker T."/>
            <person name="Lipuma J."/>
        </authorList>
    </citation>
    <scope>NUCLEOTIDE SEQUENCE</scope>
    <source>
        <strain evidence="7">AU21707</strain>
    </source>
</reference>
<dbReference type="Pfam" id="PF00126">
    <property type="entry name" value="HTH_1"/>
    <property type="match status" value="1"/>
</dbReference>
<comment type="caution">
    <text evidence="7">The sequence shown here is derived from an EMBL/GenBank/DDBJ whole genome shotgun (WGS) entry which is preliminary data.</text>
</comment>
<keyword evidence="3" id="KW-0238">DNA-binding</keyword>
<evidence type="ECO:0000313" key="7">
    <source>
        <dbReference type="EMBL" id="OZI19756.1"/>
    </source>
</evidence>
<dbReference type="InterPro" id="IPR036390">
    <property type="entry name" value="WH_DNA-bd_sf"/>
</dbReference>
<dbReference type="AlphaFoldDB" id="A0A261R416"/>
<gene>
    <name evidence="7" type="ORF">CAL26_19460</name>
</gene>
<evidence type="ECO:0000256" key="2">
    <source>
        <dbReference type="ARBA" id="ARBA00023015"/>
    </source>
</evidence>
<organism evidence="7 8">
    <name type="scientific">Bordetella genomosp. 9</name>
    <dbReference type="NCBI Taxonomy" id="1416803"/>
    <lineage>
        <taxon>Bacteria</taxon>
        <taxon>Pseudomonadati</taxon>
        <taxon>Pseudomonadota</taxon>
        <taxon>Betaproteobacteria</taxon>
        <taxon>Burkholderiales</taxon>
        <taxon>Alcaligenaceae</taxon>
        <taxon>Bordetella</taxon>
    </lineage>
</organism>
<sequence length="322" mass="35270">MNQRPTLTELTAFAAIVRHASFRAAADELGMSASTLSHMMRALEQRLGLRLFHRTTRSVAPTEAGARFFRNLSPILVELDQALTDVGTLSEQPTGSVRINAAEPAARLLMERIVPTFLQRHPGIHVDLVVEGRLVDIVAEGFDAGVRLGESLPRDMVAVPFGGDGRLVCVAAPGYLRRAGTPRTPDELARHPCIRFRLPSGKMYRWEFKRHGQELKFDADGPITLDSMDLMVSAAIKGLGVAFVWEDTARPAIDSGQLVTLLDDWTPPFDGHYLYYPSHRLVPAGLRAFVDVIKDVERDARPTAAPWPGASAADRPPGRPAG</sequence>
<comment type="similarity">
    <text evidence="1">Belongs to the LysR transcriptional regulatory family.</text>
</comment>
<dbReference type="GO" id="GO:0006351">
    <property type="term" value="P:DNA-templated transcription"/>
    <property type="evidence" value="ECO:0007669"/>
    <property type="project" value="TreeGrafter"/>
</dbReference>
<dbReference type="CDD" id="cd08474">
    <property type="entry name" value="PBP2_CrgA_like_5"/>
    <property type="match status" value="1"/>
</dbReference>
<keyword evidence="4" id="KW-0804">Transcription</keyword>
<evidence type="ECO:0000256" key="4">
    <source>
        <dbReference type="ARBA" id="ARBA00023163"/>
    </source>
</evidence>